<protein>
    <submittedName>
        <fullName evidence="1">Uncharacterized protein</fullName>
    </submittedName>
</protein>
<reference evidence="1 2" key="1">
    <citation type="submission" date="2018-03" db="EMBL/GenBank/DDBJ databases">
        <title>Genomic Encyclopedia of Type Strains, Phase III (KMG-III): the genomes of soil and plant-associated and newly described type strains.</title>
        <authorList>
            <person name="Whitman W."/>
        </authorList>
    </citation>
    <scope>NUCLEOTIDE SEQUENCE [LARGE SCALE GENOMIC DNA]</scope>
    <source>
        <strain evidence="1 2">CGMCC 1.12484</strain>
    </source>
</reference>
<organism evidence="1 2">
    <name type="scientific">Glaciihabitans tibetensis</name>
    <dbReference type="NCBI Taxonomy" id="1266600"/>
    <lineage>
        <taxon>Bacteria</taxon>
        <taxon>Bacillati</taxon>
        <taxon>Actinomycetota</taxon>
        <taxon>Actinomycetes</taxon>
        <taxon>Micrococcales</taxon>
        <taxon>Microbacteriaceae</taxon>
        <taxon>Glaciihabitans</taxon>
    </lineage>
</organism>
<evidence type="ECO:0000313" key="2">
    <source>
        <dbReference type="Proteomes" id="UP000237983"/>
    </source>
</evidence>
<dbReference type="Proteomes" id="UP000237983">
    <property type="component" value="Unassembled WGS sequence"/>
</dbReference>
<dbReference type="OrthoDB" id="5065607at2"/>
<evidence type="ECO:0000313" key="1">
    <source>
        <dbReference type="EMBL" id="PRY69069.1"/>
    </source>
</evidence>
<dbReference type="AlphaFoldDB" id="A0A2T0VFT5"/>
<proteinExistence type="predicted"/>
<dbReference type="EMBL" id="PVTL01000003">
    <property type="protein sequence ID" value="PRY69069.1"/>
    <property type="molecule type" value="Genomic_DNA"/>
</dbReference>
<sequence length="230" mass="25631">MRDRESGIPFGRPPVADIAVPPFATGDEFNSFHVELQLYLASLDAGDVTVTTFALGQLVERSRRQGLAEQWAHPEPHILEIAVATYFPAPWTPLQIHTELMTTGVGYGTVGGPWGKKQVADVKKNRLLWGSDPIFRAIRARDGSWSVTGSERGVEFLEATLRTDDDMVLYRQYVERTFAAPFGARYSPTALPQLDRSAHAVRSAWAGHTTLPYIAEWNERPRPDESPDRG</sequence>
<gene>
    <name evidence="1" type="ORF">B0I08_103275</name>
</gene>
<keyword evidence="2" id="KW-1185">Reference proteome</keyword>
<accession>A0A2T0VFT5</accession>
<comment type="caution">
    <text evidence="1">The sequence shown here is derived from an EMBL/GenBank/DDBJ whole genome shotgun (WGS) entry which is preliminary data.</text>
</comment>
<dbReference type="RefSeq" id="WP_146134346.1">
    <property type="nucleotide sequence ID" value="NZ_PVTL01000003.1"/>
</dbReference>
<name>A0A2T0VFT5_9MICO</name>